<dbReference type="InterPro" id="IPR050960">
    <property type="entry name" value="AB_hydrolase_4_sf"/>
</dbReference>
<dbReference type="PANTHER" id="PTHR10794:SF92">
    <property type="entry name" value="EMBRYOGENESIS-ASSOCIATED PROTEIN EMB8"/>
    <property type="match status" value="1"/>
</dbReference>
<accession>W1PC33</accession>
<feature type="compositionally biased region" description="Basic and acidic residues" evidence="2">
    <location>
        <begin position="982"/>
        <end position="993"/>
    </location>
</feature>
<keyword evidence="3" id="KW-1133">Transmembrane helix</keyword>
<feature type="region of interest" description="Disordered" evidence="2">
    <location>
        <begin position="1467"/>
        <end position="1491"/>
    </location>
</feature>
<keyword evidence="3" id="KW-0812">Transmembrane</keyword>
<feature type="transmembrane region" description="Helical" evidence="3">
    <location>
        <begin position="1590"/>
        <end position="1612"/>
    </location>
</feature>
<dbReference type="GO" id="GO:0080120">
    <property type="term" value="P:CAAX-box protein maturation"/>
    <property type="evidence" value="ECO:0007669"/>
    <property type="project" value="UniProtKB-ARBA"/>
</dbReference>
<keyword evidence="7" id="KW-1185">Reference proteome</keyword>
<feature type="compositionally biased region" description="Basic and acidic residues" evidence="2">
    <location>
        <begin position="890"/>
        <end position="916"/>
    </location>
</feature>
<dbReference type="eggNOG" id="KOG1838">
    <property type="taxonomic scope" value="Eukaryota"/>
</dbReference>
<dbReference type="STRING" id="13333.W1PC33"/>
<feature type="transmembrane region" description="Helical" evidence="3">
    <location>
        <begin position="1798"/>
        <end position="1820"/>
    </location>
</feature>
<feature type="transmembrane region" description="Helical" evidence="3">
    <location>
        <begin position="1624"/>
        <end position="1645"/>
    </location>
</feature>
<sequence>MATSSSSSLLLREFSTKRPEFTRRRIRFCNSRQWKRRRLKRDRNFIVNCGFSPQFSNNLQSLSTIFNNLISQVPSTNSIDLIAPVLGFISGLALYTSLRKAPSNFAGEWVLITSPTPFNRFVFLRCPSISFEDGALLENVNKRLLREDRHFVRFNGDLKDDCLSSGTISAKALGDDAEVRVQSEEFMYQRMCLHAEDGGVISLDWPASLEMMKEHGLDTTFLLVPGTVEGSMDANVRAFVSKALKHGCFPIVMNPRGCAGSPLTSPRLFTAADSDDICTTIQYINRSRPWSTLTAVGWGYGANMLTKYLSELGERTPLTAAACIDNPFDLEEAVKTFPSRIALGQNLTSGLKDILRANKELFLGRTKRFDVAEGLSATSLRDFEKAISMVSYGYNTVEEFYLKSSTRESVGSLKIPVIFIQSDEGIVPLFSVPRNEIASNPFTSLLLCSSFPSSKGTYKEKSTRPWCQNFVIEWLLSVELALLKGRHPLLKDVDITINPSKGLSFVEGSASPQKIFTLNGIHDTSDLRSLSLNKGESADQVLNISKMDVLNGFAVDPSSNTFEDSDNQVNGSANIHLRSRRQTQEKSNLDSVEQQMEYYDGLSKTSSINDVSETGGVDGPEGDVERGQVLQTAEVVIRMLDVTIPGTLAEDQKKKVLNAVGQGETLMKALEEAVPPEVRGKLTSAVNEIVQAQGKTLNLTGLMKTRLFPNITSEMKSKVQDKSREKSFTFGNLSSDQSNKVSHNEGKSSQGDSESRLQEDQRNLPSTSHNDMPSSSNGNKSGEEQHSLKNPSGLESKTSSNIREDSGLCDTKSGGDGITSRVDSLDDTAVIPGDNKHAQEETVQASGNVESGLESNKDAEKPNSSQGIEKSSGGQEASEEPWKGNQNNDETGRVSADDSLLKKEPSDAQKNEEKQSITDQNKGNPMATKDEGQMSSVLSFESPTISVTQALDALTGLDDSTQVAVNSVFGVIENMIDQLEKENQDKDEKEDQKNGVLPKRQLNCEYKSGGSEDDAEVHGSSRDVDSDGSSSNNFLRNNNNPVANPRDDHLDEKGQETVSHNNNTFLKRSMVGDKGNPVISGKMTEETKNDTASCLDRQKADCMKHGLGHYRVLPENSRSVRYVYNFPLQITVNPYGNYSYKGYNTQNALLDKSYRKQLDMNSTNDLFLEYFPEEGQWKLLDQMGHTSDSVKDVPMYRNIKDNDIKDNDIKDKNQLKDSSFREADTKRYIEPAYVLLDNESIQWSADGNIETDEFSSKAIQNADTVEELMLAVKKIVLDAIKVEVARRMGLPGTETVDSTLEHELEDVANAISLTAKNDFLDFQKVKLKSNMDSRNTLACKSSACMDNFTLNGAHIVEAISSATKDATLLGKILPVGVIVGSVLVALRNFFHVITEFEYLDKSHTSCLNGEVHNVVENYLSQNSDSKFGSLSGRTKMDESKVLNNKNVMVGAVTAALGATAVVAHHQKMKNSESHEKTEMPSNAKIGKRDSEDEGGIVVDSVEEKSKHSLVSSIAEKAMSIAAPVVPTKSDGGVDQERLVAILADLGQKGGILRLIGKAALLWGGLRGAMSLTDRLIMFLRIAERPLLQRILGFVCMVLLLWSPVVVPLLPTFIQKWTRQSSAGIAEYICIIGLYIAIVILVTIWGRRIRSYENPLQQYGLELNSPSNFHDLLKGLAAGGGLVVLIHLMNATLGYSKVTSPSFLTSSPSSMLDGFRAFRSMLLLSAKGFFTAISIAAVEELLFRSWLPEEIAVDIGYHKAIVISGLVFALFQRSLFAIPGLWLLSLAMSGAKERSKGSLCLAIGIHTGLLVTNFILQTIGIFTYRPDTPIWVTGSCPWHPFGGAFGLSLSAILAIILYPRQRVPRKLIS</sequence>
<feature type="compositionally biased region" description="Polar residues" evidence="2">
    <location>
        <begin position="763"/>
        <end position="780"/>
    </location>
</feature>
<feature type="compositionally biased region" description="Basic and acidic residues" evidence="2">
    <location>
        <begin position="1469"/>
        <end position="1478"/>
    </location>
</feature>
<feature type="transmembrane region" description="Helical" evidence="3">
    <location>
        <begin position="1716"/>
        <end position="1736"/>
    </location>
</feature>
<feature type="compositionally biased region" description="Basic and acidic residues" evidence="2">
    <location>
        <begin position="1045"/>
        <end position="1055"/>
    </location>
</feature>
<feature type="region of interest" description="Disordered" evidence="2">
    <location>
        <begin position="982"/>
        <end position="1082"/>
    </location>
</feature>
<dbReference type="SUPFAM" id="SSF53474">
    <property type="entry name" value="alpha/beta-Hydrolases"/>
    <property type="match status" value="1"/>
</dbReference>
<feature type="compositionally biased region" description="Basic and acidic residues" evidence="2">
    <location>
        <begin position="1016"/>
        <end position="1025"/>
    </location>
</feature>
<dbReference type="EMBL" id="KI394011">
    <property type="protein sequence ID" value="ERN05508.1"/>
    <property type="molecule type" value="Genomic_DNA"/>
</dbReference>
<gene>
    <name evidence="6" type="ORF">AMTR_s00007p00259420</name>
</gene>
<dbReference type="OMA" id="GYFPVVM"/>
<evidence type="ECO:0000256" key="2">
    <source>
        <dbReference type="SAM" id="MobiDB-lite"/>
    </source>
</evidence>
<feature type="compositionally biased region" description="Polar residues" evidence="2">
    <location>
        <begin position="788"/>
        <end position="801"/>
    </location>
</feature>
<dbReference type="Pfam" id="PF24930">
    <property type="entry name" value="DUF7750"/>
    <property type="match status" value="1"/>
</dbReference>
<reference evidence="7" key="1">
    <citation type="journal article" date="2013" name="Science">
        <title>The Amborella genome and the evolution of flowering plants.</title>
        <authorList>
            <consortium name="Amborella Genome Project"/>
        </authorList>
    </citation>
    <scope>NUCLEOTIDE SEQUENCE [LARGE SCALE GENOMIC DNA]</scope>
</reference>
<feature type="compositionally biased region" description="Basic and acidic residues" evidence="2">
    <location>
        <begin position="715"/>
        <end position="727"/>
    </location>
</feature>
<evidence type="ECO:0000313" key="6">
    <source>
        <dbReference type="EMBL" id="ERN05508.1"/>
    </source>
</evidence>
<feature type="transmembrane region" description="Helical" evidence="3">
    <location>
        <begin position="1675"/>
        <end position="1695"/>
    </location>
</feature>
<feature type="compositionally biased region" description="Polar residues" evidence="2">
    <location>
        <begin position="862"/>
        <end position="875"/>
    </location>
</feature>
<dbReference type="Proteomes" id="UP000017836">
    <property type="component" value="Unassembled WGS sequence"/>
</dbReference>
<feature type="transmembrane region" description="Helical" evidence="3">
    <location>
        <begin position="1756"/>
        <end position="1786"/>
    </location>
</feature>
<evidence type="ECO:0000256" key="1">
    <source>
        <dbReference type="ARBA" id="ARBA00010884"/>
    </source>
</evidence>
<feature type="domain" description="DUF7750" evidence="5">
    <location>
        <begin position="627"/>
        <end position="691"/>
    </location>
</feature>
<evidence type="ECO:0000313" key="7">
    <source>
        <dbReference type="Proteomes" id="UP000017836"/>
    </source>
</evidence>
<name>W1PC33_AMBTC</name>
<evidence type="ECO:0000259" key="4">
    <source>
        <dbReference type="Pfam" id="PF02517"/>
    </source>
</evidence>
<feature type="compositionally biased region" description="Polar residues" evidence="2">
    <location>
        <begin position="1056"/>
        <end position="1066"/>
    </location>
</feature>
<dbReference type="OrthoDB" id="5954035at2759"/>
<proteinExistence type="inferred from homology"/>
<feature type="domain" description="CAAX prenyl protease 2/Lysostaphin resistance protein A-like" evidence="4">
    <location>
        <begin position="1727"/>
        <end position="1807"/>
    </location>
</feature>
<feature type="region of interest" description="Disordered" evidence="2">
    <location>
        <begin position="715"/>
        <end position="931"/>
    </location>
</feature>
<feature type="transmembrane region" description="Helical" evidence="3">
    <location>
        <begin position="1840"/>
        <end position="1858"/>
    </location>
</feature>
<dbReference type="HOGENOM" id="CLU_003097_0_0_1"/>
<evidence type="ECO:0000256" key="3">
    <source>
        <dbReference type="SAM" id="Phobius"/>
    </source>
</evidence>
<comment type="similarity">
    <text evidence="1">Belongs to the AB hydrolase superfamily. AB hydrolase 4 family.</text>
</comment>
<dbReference type="InterPro" id="IPR056652">
    <property type="entry name" value="DUF7750"/>
</dbReference>
<feature type="compositionally biased region" description="Low complexity" evidence="2">
    <location>
        <begin position="1027"/>
        <end position="1044"/>
    </location>
</feature>
<dbReference type="Pfam" id="PF02517">
    <property type="entry name" value="Rce1-like"/>
    <property type="match status" value="1"/>
</dbReference>
<dbReference type="Gene3D" id="3.40.50.1820">
    <property type="entry name" value="alpha/beta hydrolase"/>
    <property type="match status" value="1"/>
</dbReference>
<dbReference type="InterPro" id="IPR003675">
    <property type="entry name" value="Rce1/LyrA-like_dom"/>
</dbReference>
<organism evidence="6 7">
    <name type="scientific">Amborella trichopoda</name>
    <dbReference type="NCBI Taxonomy" id="13333"/>
    <lineage>
        <taxon>Eukaryota</taxon>
        <taxon>Viridiplantae</taxon>
        <taxon>Streptophyta</taxon>
        <taxon>Embryophyta</taxon>
        <taxon>Tracheophyta</taxon>
        <taxon>Spermatophyta</taxon>
        <taxon>Magnoliopsida</taxon>
        <taxon>Amborellales</taxon>
        <taxon>Amborellaceae</taxon>
        <taxon>Amborella</taxon>
    </lineage>
</organism>
<dbReference type="InterPro" id="IPR029058">
    <property type="entry name" value="AB_hydrolase_fold"/>
</dbReference>
<protein>
    <submittedName>
        <fullName evidence="6">Uncharacterized protein</fullName>
    </submittedName>
</protein>
<evidence type="ECO:0000259" key="5">
    <source>
        <dbReference type="Pfam" id="PF24930"/>
    </source>
</evidence>
<dbReference type="PANTHER" id="PTHR10794">
    <property type="entry name" value="ABHYDROLASE DOMAIN-CONTAINING PROTEIN"/>
    <property type="match status" value="1"/>
</dbReference>
<dbReference type="Gramene" id="ERN05508">
    <property type="protein sequence ID" value="ERN05508"/>
    <property type="gene ID" value="AMTR_s00007p00259420"/>
</dbReference>
<feature type="compositionally biased region" description="Polar residues" evidence="2">
    <location>
        <begin position="729"/>
        <end position="752"/>
    </location>
</feature>
<feature type="compositionally biased region" description="Basic and acidic residues" evidence="2">
    <location>
        <begin position="753"/>
        <end position="762"/>
    </location>
</feature>
<dbReference type="GO" id="GO:0004175">
    <property type="term" value="F:endopeptidase activity"/>
    <property type="evidence" value="ECO:0007669"/>
    <property type="project" value="UniProtKB-ARBA"/>
</dbReference>
<keyword evidence="3" id="KW-0472">Membrane</keyword>